<proteinExistence type="predicted"/>
<dbReference type="PANTHER" id="PTHR37299:SF1">
    <property type="entry name" value="STAGE 0 SPORULATION PROTEIN A HOMOLOG"/>
    <property type="match status" value="1"/>
</dbReference>
<dbReference type="PIRSF" id="PIRSF031767">
    <property type="entry name" value="MHYE_LytTR"/>
    <property type="match status" value="1"/>
</dbReference>
<sequence length="286" mass="32157">MIIHMESKDQLREAAAEARTARNGILTIGVLIVGVWLVNSTSLILDRTRGGADPHALEAFFREGSSSIIVFLLAFAVMRWERRYPLTTGRWTSTLSRHLMGVLVFSVVHIVALGLVRDALYPLLFNATHDFFRDQGLVFLYEGRKDIIAYIAMILIFTAFRTIEWQRLETESARSEARTGHRLTLKCGGRTLYVEAEGFETARAAGNYAEIRLATGEQLARITLAELQTLLSEAGQDVVRVHRSWLVNRRLIEEIIPTGEGDVTLRLTNGETIPGSRRYRSQLEAA</sequence>
<keyword evidence="3" id="KW-0238">DNA-binding</keyword>
<protein>
    <submittedName>
        <fullName evidence="3">LytTR family DNA-binding domain-containing protein</fullName>
    </submittedName>
</protein>
<feature type="domain" description="HTH LytTR-type" evidence="2">
    <location>
        <begin position="183"/>
        <end position="286"/>
    </location>
</feature>
<evidence type="ECO:0000313" key="4">
    <source>
        <dbReference type="Proteomes" id="UP001354971"/>
    </source>
</evidence>
<dbReference type="EMBL" id="JAZDRP010000005">
    <property type="protein sequence ID" value="MEE2526710.1"/>
    <property type="molecule type" value="Genomic_DNA"/>
</dbReference>
<dbReference type="InterPro" id="IPR012379">
    <property type="entry name" value="LytTR_MHYE"/>
</dbReference>
<dbReference type="InterPro" id="IPR007492">
    <property type="entry name" value="LytTR_DNA-bd_dom"/>
</dbReference>
<keyword evidence="1" id="KW-1133">Transmembrane helix</keyword>
<keyword evidence="4" id="KW-1185">Reference proteome</keyword>
<feature type="transmembrane region" description="Helical" evidence="1">
    <location>
        <begin position="147"/>
        <end position="164"/>
    </location>
</feature>
<comment type="caution">
    <text evidence="3">The sequence shown here is derived from an EMBL/GenBank/DDBJ whole genome shotgun (WGS) entry which is preliminary data.</text>
</comment>
<accession>A0ABU7LS54</accession>
<organism evidence="3 4">
    <name type="scientific">Hyphobacterium lacteum</name>
    <dbReference type="NCBI Taxonomy" id="3116575"/>
    <lineage>
        <taxon>Bacteria</taxon>
        <taxon>Pseudomonadati</taxon>
        <taxon>Pseudomonadota</taxon>
        <taxon>Alphaproteobacteria</taxon>
        <taxon>Maricaulales</taxon>
        <taxon>Maricaulaceae</taxon>
        <taxon>Hyphobacterium</taxon>
    </lineage>
</organism>
<dbReference type="GO" id="GO:0003677">
    <property type="term" value="F:DNA binding"/>
    <property type="evidence" value="ECO:0007669"/>
    <property type="project" value="UniProtKB-KW"/>
</dbReference>
<keyword evidence="1" id="KW-0812">Transmembrane</keyword>
<feature type="transmembrane region" description="Helical" evidence="1">
    <location>
        <begin position="99"/>
        <end position="116"/>
    </location>
</feature>
<evidence type="ECO:0000313" key="3">
    <source>
        <dbReference type="EMBL" id="MEE2526710.1"/>
    </source>
</evidence>
<dbReference type="RefSeq" id="WP_330199371.1">
    <property type="nucleotide sequence ID" value="NZ_JAZDRP010000005.1"/>
</dbReference>
<gene>
    <name evidence="3" type="ORF">V0U79_10045</name>
</gene>
<dbReference type="PANTHER" id="PTHR37299">
    <property type="entry name" value="TRANSCRIPTIONAL REGULATOR-RELATED"/>
    <property type="match status" value="1"/>
</dbReference>
<dbReference type="SMART" id="SM00850">
    <property type="entry name" value="LytTR"/>
    <property type="match status" value="1"/>
</dbReference>
<feature type="transmembrane region" description="Helical" evidence="1">
    <location>
        <begin position="59"/>
        <end position="78"/>
    </location>
</feature>
<dbReference type="Proteomes" id="UP001354971">
    <property type="component" value="Unassembled WGS sequence"/>
</dbReference>
<dbReference type="InterPro" id="IPR046947">
    <property type="entry name" value="LytR-like"/>
</dbReference>
<dbReference type="PROSITE" id="PS50930">
    <property type="entry name" value="HTH_LYTTR"/>
    <property type="match status" value="1"/>
</dbReference>
<keyword evidence="1" id="KW-0472">Membrane</keyword>
<feature type="transmembrane region" description="Helical" evidence="1">
    <location>
        <begin position="21"/>
        <end position="39"/>
    </location>
</feature>
<dbReference type="Gene3D" id="2.40.50.1020">
    <property type="entry name" value="LytTr DNA-binding domain"/>
    <property type="match status" value="1"/>
</dbReference>
<reference evidence="3 4" key="1">
    <citation type="submission" date="2024-01" db="EMBL/GenBank/DDBJ databases">
        <title>Hyphobacterium bacterium isolated from marine sediment.</title>
        <authorList>
            <person name="Zhao S."/>
        </authorList>
    </citation>
    <scope>NUCLEOTIDE SEQUENCE [LARGE SCALE GENOMIC DNA]</scope>
    <source>
        <strain evidence="4">HN65</strain>
    </source>
</reference>
<dbReference type="Pfam" id="PF04397">
    <property type="entry name" value="LytTR"/>
    <property type="match status" value="1"/>
</dbReference>
<evidence type="ECO:0000259" key="2">
    <source>
        <dbReference type="PROSITE" id="PS50930"/>
    </source>
</evidence>
<name>A0ABU7LS54_9PROT</name>
<evidence type="ECO:0000256" key="1">
    <source>
        <dbReference type="SAM" id="Phobius"/>
    </source>
</evidence>